<accession>A0A402ADW6</accession>
<evidence type="ECO:0000313" key="2">
    <source>
        <dbReference type="EMBL" id="GCE17307.1"/>
    </source>
</evidence>
<reference evidence="3" key="1">
    <citation type="submission" date="2018-12" db="EMBL/GenBank/DDBJ databases">
        <title>Tengunoibacter tsumagoiensis gen. nov., sp. nov., Dictyobacter kobayashii sp. nov., D. alpinus sp. nov., and D. joshuensis sp. nov. and description of Dictyobacteraceae fam. nov. within the order Ktedonobacterales isolated from Tengu-no-mugimeshi.</title>
        <authorList>
            <person name="Wang C.M."/>
            <person name="Zheng Y."/>
            <person name="Sakai Y."/>
            <person name="Toyoda A."/>
            <person name="Minakuchi Y."/>
            <person name="Abe K."/>
            <person name="Yokota A."/>
            <person name="Yabe S."/>
        </authorList>
    </citation>
    <scope>NUCLEOTIDE SEQUENCE [LARGE SCALE GENOMIC DNA]</scope>
    <source>
        <strain evidence="3">Uno11</strain>
    </source>
</reference>
<dbReference type="AlphaFoldDB" id="A0A402ADW6"/>
<dbReference type="OrthoDB" id="9797498at2"/>
<dbReference type="Gene3D" id="3.40.50.10910">
    <property type="entry name" value="Amidohydrolase"/>
    <property type="match status" value="1"/>
</dbReference>
<dbReference type="InterPro" id="IPR032466">
    <property type="entry name" value="Metal_Hydrolase"/>
</dbReference>
<dbReference type="InterPro" id="IPR011059">
    <property type="entry name" value="Metal-dep_hydrolase_composite"/>
</dbReference>
<dbReference type="InterPro" id="IPR006680">
    <property type="entry name" value="Amidohydro-rel"/>
</dbReference>
<name>A0A402ADW6_9CHLR</name>
<evidence type="ECO:0000313" key="3">
    <source>
        <dbReference type="Proteomes" id="UP000287188"/>
    </source>
</evidence>
<dbReference type="GO" id="GO:0016810">
    <property type="term" value="F:hydrolase activity, acting on carbon-nitrogen (but not peptide) bonds"/>
    <property type="evidence" value="ECO:0007669"/>
    <property type="project" value="InterPro"/>
</dbReference>
<dbReference type="SUPFAM" id="SSF51338">
    <property type="entry name" value="Composite domain of metallo-dependent hydrolases"/>
    <property type="match status" value="1"/>
</dbReference>
<protein>
    <recommendedName>
        <fullName evidence="1">Amidohydrolase-related domain-containing protein</fullName>
    </recommendedName>
</protein>
<gene>
    <name evidence="2" type="ORF">KDK_11070</name>
</gene>
<comment type="caution">
    <text evidence="2">The sequence shown here is derived from an EMBL/GenBank/DDBJ whole genome shotgun (WGS) entry which is preliminary data.</text>
</comment>
<feature type="domain" description="Amidohydrolase-related" evidence="1">
    <location>
        <begin position="80"/>
        <end position="444"/>
    </location>
</feature>
<dbReference type="Gene3D" id="3.30.110.90">
    <property type="entry name" value="Amidohydrolase"/>
    <property type="match status" value="2"/>
</dbReference>
<dbReference type="Gene3D" id="1.20.58.520">
    <property type="entry name" value="Amidohydrolase"/>
    <property type="match status" value="1"/>
</dbReference>
<dbReference type="Pfam" id="PF01979">
    <property type="entry name" value="Amidohydro_1"/>
    <property type="match status" value="1"/>
</dbReference>
<dbReference type="InterPro" id="IPR051781">
    <property type="entry name" value="Metallo-dep_Hydrolase"/>
</dbReference>
<sequence>MIYVCLKGKAAVMHVTSYPQLSHLMVPLAITHVTVIPMDTERILPDQTVLIEDDRIVAMGPASAIPLEAFYTVIDGTDKYLMPGLTDMHVHYWSPNEAALFLAHGVTVVRNMAGNPYHLALQQQLQRKKLPGPLLYTTSPLIEGGPPIHSAWRAMTNADDAAKLVHTYAERGYQQIKIYNQLKPDVVRAMGQAARELGIRMVGHCSNFMTFEEASEAGQSCFEHFTGAWRGHFKPGYEQRSDQYNLQLDVLNMVNEKLDYDAIRRLGHYLAKHQIWNCPTLVCYHYMLNAQCECEADPLLQSFLKYVVHAELKSWEELDPSRYQEPASFDPWIAAIHKRNEAFSRIASLLYQEGAPLLIGTDTSVRYIVQGLSVHQELALFVAAGMRPFEALRCGTSEAARFLDQEDEWGTIKVGKRANMLLLNANPLENIQAASQIEAVCVNGFYLSRKDLDGMLAHCERMAPAGPPQSLPHIVLGNITARGGVVAHGTWREHYMDGETGYLIYRHSHLLDGNWLIEEQHIFEYGELFSQGGQQHRKTRFHLAADGTIRQLSETRESWLGSEQLEITWLKTGAYMIRRKEIDGYEQTQVLTSVPLLAADTLSFTAFLLLIKNNIDLTNRLALSIDETGTHIVSLHGSSAEALSQDGETQWQVQIQRPDLPIQLSINMASNGECLRLEQTGRIHKRVFAAMQS</sequence>
<dbReference type="Proteomes" id="UP000287188">
    <property type="component" value="Unassembled WGS sequence"/>
</dbReference>
<keyword evidence="3" id="KW-1185">Reference proteome</keyword>
<organism evidence="2 3">
    <name type="scientific">Dictyobacter kobayashii</name>
    <dbReference type="NCBI Taxonomy" id="2014872"/>
    <lineage>
        <taxon>Bacteria</taxon>
        <taxon>Bacillati</taxon>
        <taxon>Chloroflexota</taxon>
        <taxon>Ktedonobacteria</taxon>
        <taxon>Ktedonobacterales</taxon>
        <taxon>Dictyobacteraceae</taxon>
        <taxon>Dictyobacter</taxon>
    </lineage>
</organism>
<dbReference type="SUPFAM" id="SSF51556">
    <property type="entry name" value="Metallo-dependent hydrolases"/>
    <property type="match status" value="1"/>
</dbReference>
<dbReference type="Gene3D" id="2.30.40.10">
    <property type="entry name" value="Urease, subunit C, domain 1"/>
    <property type="match status" value="2"/>
</dbReference>
<dbReference type="PANTHER" id="PTHR43135:SF3">
    <property type="entry name" value="ALPHA-D-RIBOSE 1-METHYLPHOSPHONATE 5-TRIPHOSPHATE DIPHOSPHATASE"/>
    <property type="match status" value="1"/>
</dbReference>
<proteinExistence type="predicted"/>
<evidence type="ECO:0000259" key="1">
    <source>
        <dbReference type="Pfam" id="PF01979"/>
    </source>
</evidence>
<dbReference type="EMBL" id="BIFS01000001">
    <property type="protein sequence ID" value="GCE17307.1"/>
    <property type="molecule type" value="Genomic_DNA"/>
</dbReference>
<dbReference type="PANTHER" id="PTHR43135">
    <property type="entry name" value="ALPHA-D-RIBOSE 1-METHYLPHOSPHONATE 5-TRIPHOSPHATE DIPHOSPHATASE"/>
    <property type="match status" value="1"/>
</dbReference>